<dbReference type="EMBL" id="JANHOG010000923">
    <property type="protein sequence ID" value="KAJ3549745.1"/>
    <property type="molecule type" value="Genomic_DNA"/>
</dbReference>
<accession>A0ACC1T027</accession>
<proteinExistence type="predicted"/>
<gene>
    <name evidence="1" type="ORF">NM688_g5146</name>
</gene>
<reference evidence="1" key="1">
    <citation type="submission" date="2022-07" db="EMBL/GenBank/DDBJ databases">
        <title>Genome Sequence of Phlebia brevispora.</title>
        <authorList>
            <person name="Buettner E."/>
        </authorList>
    </citation>
    <scope>NUCLEOTIDE SEQUENCE</scope>
    <source>
        <strain evidence="1">MPL23</strain>
    </source>
</reference>
<protein>
    <submittedName>
        <fullName evidence="1">Uncharacterized protein</fullName>
    </submittedName>
</protein>
<comment type="caution">
    <text evidence="1">The sequence shown here is derived from an EMBL/GenBank/DDBJ whole genome shotgun (WGS) entry which is preliminary data.</text>
</comment>
<keyword evidence="2" id="KW-1185">Reference proteome</keyword>
<dbReference type="Proteomes" id="UP001148662">
    <property type="component" value="Unassembled WGS sequence"/>
</dbReference>
<evidence type="ECO:0000313" key="1">
    <source>
        <dbReference type="EMBL" id="KAJ3549745.1"/>
    </source>
</evidence>
<name>A0ACC1T027_9APHY</name>
<sequence length="294" mass="34113">MVPPASLYELKCIQDVKCMSDTSENTEGSHRNIVHSQLAAEVDEHVNKDEECEEHFSNCEKKGREHQNESAGAEDKEVKTDAQHDMGNEHVHIAKWRSKTKAEWKAAKGQKHGNCSWFKGKPCELLQEFMNDYNMIDRMKGRYGKNKELTKFWHRMYCALFDQFKWQQLDFDSLGEEDTVTTQVSEAIPGFFCNHEFHIKAANIWKMLLADLCKQMTSALKKIPLWSLYSSDYITEICALLPNGTTIRQQNKKAMELFEKETESIHLWYEKLASEKHVVKTATSQCHTFRGAHK</sequence>
<organism evidence="1 2">
    <name type="scientific">Phlebia brevispora</name>
    <dbReference type="NCBI Taxonomy" id="194682"/>
    <lineage>
        <taxon>Eukaryota</taxon>
        <taxon>Fungi</taxon>
        <taxon>Dikarya</taxon>
        <taxon>Basidiomycota</taxon>
        <taxon>Agaricomycotina</taxon>
        <taxon>Agaricomycetes</taxon>
        <taxon>Polyporales</taxon>
        <taxon>Meruliaceae</taxon>
        <taxon>Phlebia</taxon>
    </lineage>
</organism>
<evidence type="ECO:0000313" key="2">
    <source>
        <dbReference type="Proteomes" id="UP001148662"/>
    </source>
</evidence>